<sequence length="240" mass="27370">MDRCPLFDNGLADHNPPLLVQPPQIPRPPHLFRLYRQPYVRLRQEMKMDVSEFEQFKRTIRHSAASCLELDTPFANQHPLRRAAFHSQVKKGAGDLFDKFTDGWPVEAYTTRYLDKRVADMSRSQIHPLKLPRACNPQIRDQNLHPPAGIDEPAAIHPPAALQAPAVKHKFLQAFLASISPGLEHLADALSEIGFNEEKFLDAFAARPAAMRTEFLERKMAGKATDVEIFMFNEALRTRR</sequence>
<comment type="caution">
    <text evidence="1">The sequence shown here is derived from an EMBL/GenBank/DDBJ whole genome shotgun (WGS) entry which is preliminary data.</text>
</comment>
<protein>
    <submittedName>
        <fullName evidence="1">Uncharacterized protein</fullName>
    </submittedName>
</protein>
<dbReference type="EMBL" id="MU266468">
    <property type="protein sequence ID" value="KAH7922906.1"/>
    <property type="molecule type" value="Genomic_DNA"/>
</dbReference>
<keyword evidence="2" id="KW-1185">Reference proteome</keyword>
<dbReference type="Proteomes" id="UP000790709">
    <property type="component" value="Unassembled WGS sequence"/>
</dbReference>
<evidence type="ECO:0000313" key="2">
    <source>
        <dbReference type="Proteomes" id="UP000790709"/>
    </source>
</evidence>
<evidence type="ECO:0000313" key="1">
    <source>
        <dbReference type="EMBL" id="KAH7922906.1"/>
    </source>
</evidence>
<gene>
    <name evidence="1" type="ORF">BV22DRAFT_622844</name>
</gene>
<proteinExistence type="predicted"/>
<accession>A0ACB8BCM9</accession>
<reference evidence="1" key="1">
    <citation type="journal article" date="2021" name="New Phytol.">
        <title>Evolutionary innovations through gain and loss of genes in the ectomycorrhizal Boletales.</title>
        <authorList>
            <person name="Wu G."/>
            <person name="Miyauchi S."/>
            <person name="Morin E."/>
            <person name="Kuo A."/>
            <person name="Drula E."/>
            <person name="Varga T."/>
            <person name="Kohler A."/>
            <person name="Feng B."/>
            <person name="Cao Y."/>
            <person name="Lipzen A."/>
            <person name="Daum C."/>
            <person name="Hundley H."/>
            <person name="Pangilinan J."/>
            <person name="Johnson J."/>
            <person name="Barry K."/>
            <person name="LaButti K."/>
            <person name="Ng V."/>
            <person name="Ahrendt S."/>
            <person name="Min B."/>
            <person name="Choi I.G."/>
            <person name="Park H."/>
            <person name="Plett J.M."/>
            <person name="Magnuson J."/>
            <person name="Spatafora J.W."/>
            <person name="Nagy L.G."/>
            <person name="Henrissat B."/>
            <person name="Grigoriev I.V."/>
            <person name="Yang Z.L."/>
            <person name="Xu J."/>
            <person name="Martin F.M."/>
        </authorList>
    </citation>
    <scope>NUCLEOTIDE SEQUENCE</scope>
    <source>
        <strain evidence="1">KUC20120723A-06</strain>
    </source>
</reference>
<organism evidence="1 2">
    <name type="scientific">Leucogyrophana mollusca</name>
    <dbReference type="NCBI Taxonomy" id="85980"/>
    <lineage>
        <taxon>Eukaryota</taxon>
        <taxon>Fungi</taxon>
        <taxon>Dikarya</taxon>
        <taxon>Basidiomycota</taxon>
        <taxon>Agaricomycotina</taxon>
        <taxon>Agaricomycetes</taxon>
        <taxon>Agaricomycetidae</taxon>
        <taxon>Boletales</taxon>
        <taxon>Boletales incertae sedis</taxon>
        <taxon>Leucogyrophana</taxon>
    </lineage>
</organism>
<name>A0ACB8BCM9_9AGAM</name>